<accession>A0A5D4GSH3</accession>
<protein>
    <submittedName>
        <fullName evidence="2">NAD(P)H-binding protein</fullName>
    </submittedName>
</protein>
<dbReference type="GO" id="GO:0005737">
    <property type="term" value="C:cytoplasm"/>
    <property type="evidence" value="ECO:0007669"/>
    <property type="project" value="TreeGrafter"/>
</dbReference>
<dbReference type="PANTHER" id="PTHR14097:SF7">
    <property type="entry name" value="OXIDOREDUCTASE HTATIP2"/>
    <property type="match status" value="1"/>
</dbReference>
<keyword evidence="3" id="KW-1185">Reference proteome</keyword>
<sequence length="214" mass="23951">MKAIVIGGTGATGKELIAQLLEDHRFDTVTVLVRRPFFSQHAKLTEIILDFEKLSDYKAHIQGDVAFSCLGTTLKDAGGKNAQWRVDHDYQLEFASIAKANGVESFMLLSAFGANAKSSFFYNKMKGTLEENIKKLDFIQLVILHPGGIERPDSNRRGEKAMIKFLKALNAIGLFKGYEPISTNRLAKAMIASYFKFKEKQKIVVLKEIMEISV</sequence>
<dbReference type="GO" id="GO:0051170">
    <property type="term" value="P:import into nucleus"/>
    <property type="evidence" value="ECO:0007669"/>
    <property type="project" value="TreeGrafter"/>
</dbReference>
<evidence type="ECO:0000313" key="2">
    <source>
        <dbReference type="EMBL" id="TYR31791.1"/>
    </source>
</evidence>
<dbReference type="RefSeq" id="WP_148921087.1">
    <property type="nucleotide sequence ID" value="NZ_VTAV01000022.1"/>
</dbReference>
<dbReference type="Gene3D" id="3.40.50.720">
    <property type="entry name" value="NAD(P)-binding Rossmann-like Domain"/>
    <property type="match status" value="1"/>
</dbReference>
<dbReference type="PANTHER" id="PTHR14097">
    <property type="entry name" value="OXIDOREDUCTASE HTATIP2"/>
    <property type="match status" value="1"/>
</dbReference>
<dbReference type="Pfam" id="PF13460">
    <property type="entry name" value="NAD_binding_10"/>
    <property type="match status" value="1"/>
</dbReference>
<dbReference type="Proteomes" id="UP000322362">
    <property type="component" value="Unassembled WGS sequence"/>
</dbReference>
<dbReference type="InterPro" id="IPR036291">
    <property type="entry name" value="NAD(P)-bd_dom_sf"/>
</dbReference>
<dbReference type="InterPro" id="IPR016040">
    <property type="entry name" value="NAD(P)-bd_dom"/>
</dbReference>
<organism evidence="2 3">
    <name type="scientific">Sphingobacterium phlebotomi</name>
    <dbReference type="NCBI Taxonomy" id="2605433"/>
    <lineage>
        <taxon>Bacteria</taxon>
        <taxon>Pseudomonadati</taxon>
        <taxon>Bacteroidota</taxon>
        <taxon>Sphingobacteriia</taxon>
        <taxon>Sphingobacteriales</taxon>
        <taxon>Sphingobacteriaceae</taxon>
        <taxon>Sphingobacterium</taxon>
    </lineage>
</organism>
<dbReference type="EMBL" id="VTAV01000022">
    <property type="protein sequence ID" value="TYR31791.1"/>
    <property type="molecule type" value="Genomic_DNA"/>
</dbReference>
<evidence type="ECO:0000259" key="1">
    <source>
        <dbReference type="Pfam" id="PF13460"/>
    </source>
</evidence>
<proteinExistence type="predicted"/>
<dbReference type="SUPFAM" id="SSF51735">
    <property type="entry name" value="NAD(P)-binding Rossmann-fold domains"/>
    <property type="match status" value="1"/>
</dbReference>
<gene>
    <name evidence="2" type="ORF">FXV77_20375</name>
</gene>
<reference evidence="2 3" key="1">
    <citation type="submission" date="2019-08" db="EMBL/GenBank/DDBJ databases">
        <title>Phlebobacter frassis gen. nov. sp. nov., a new member of family Sphingobacteriaceae isolated from sand fly rearing media.</title>
        <authorList>
            <person name="Kakumanu M.L."/>
            <person name="Marayati B.F."/>
            <person name="Wada-Katsumata A."/>
            <person name="Wasserberg G."/>
            <person name="Schal C."/>
            <person name="Apperson C.S."/>
            <person name="Ponnusamy L."/>
        </authorList>
    </citation>
    <scope>NUCLEOTIDE SEQUENCE [LARGE SCALE GENOMIC DNA]</scope>
    <source>
        <strain evidence="2 3">SSI9</strain>
    </source>
</reference>
<comment type="caution">
    <text evidence="2">The sequence shown here is derived from an EMBL/GenBank/DDBJ whole genome shotgun (WGS) entry which is preliminary data.</text>
</comment>
<name>A0A5D4GSH3_9SPHI</name>
<evidence type="ECO:0000313" key="3">
    <source>
        <dbReference type="Proteomes" id="UP000322362"/>
    </source>
</evidence>
<feature type="domain" description="NAD(P)-binding" evidence="1">
    <location>
        <begin position="7"/>
        <end position="130"/>
    </location>
</feature>
<dbReference type="AlphaFoldDB" id="A0A5D4GSH3"/>